<dbReference type="Proteomes" id="UP000198501">
    <property type="component" value="Unassembled WGS sequence"/>
</dbReference>
<reference evidence="2 3" key="2">
    <citation type="submission" date="2016-10" db="EMBL/GenBank/DDBJ databases">
        <authorList>
            <person name="de Groot N.N."/>
        </authorList>
    </citation>
    <scope>NUCLEOTIDE SEQUENCE [LARGE SCALE GENOMIC DNA]</scope>
    <source>
        <strain evidence="2 3">DSM 23406</strain>
    </source>
</reference>
<gene>
    <name evidence="1" type="ORF">GCM10007915_14900</name>
    <name evidence="2" type="ORF">SAMN05660405_01000</name>
</gene>
<keyword evidence="4" id="KW-1185">Reference proteome</keyword>
<dbReference type="Proteomes" id="UP001156645">
    <property type="component" value="Unassembled WGS sequence"/>
</dbReference>
<evidence type="ECO:0000313" key="2">
    <source>
        <dbReference type="EMBL" id="SDD67087.1"/>
    </source>
</evidence>
<dbReference type="EMBL" id="FNAL01000006">
    <property type="protein sequence ID" value="SDD67087.1"/>
    <property type="molecule type" value="Genomic_DNA"/>
</dbReference>
<evidence type="ECO:0000313" key="3">
    <source>
        <dbReference type="Proteomes" id="UP000198501"/>
    </source>
</evidence>
<organism evidence="2 3">
    <name type="scientific">Psychrobacter pacificensis</name>
    <dbReference type="NCBI Taxonomy" id="112002"/>
    <lineage>
        <taxon>Bacteria</taxon>
        <taxon>Pseudomonadati</taxon>
        <taxon>Pseudomonadota</taxon>
        <taxon>Gammaproteobacteria</taxon>
        <taxon>Moraxellales</taxon>
        <taxon>Moraxellaceae</taxon>
        <taxon>Psychrobacter</taxon>
    </lineage>
</organism>
<dbReference type="AlphaFoldDB" id="A0A1G6WPD5"/>
<proteinExistence type="predicted"/>
<dbReference type="RefSeq" id="WP_093069262.1">
    <property type="nucleotide sequence ID" value="NZ_BSOK01000025.1"/>
</dbReference>
<name>A0A1G6WPD5_9GAMM</name>
<accession>A0A1G6WPD5</accession>
<dbReference type="EMBL" id="BSOK01000025">
    <property type="protein sequence ID" value="GLR29252.1"/>
    <property type="molecule type" value="Genomic_DNA"/>
</dbReference>
<evidence type="ECO:0000313" key="4">
    <source>
        <dbReference type="Proteomes" id="UP001156645"/>
    </source>
</evidence>
<evidence type="ECO:0000313" key="1">
    <source>
        <dbReference type="EMBL" id="GLR29252.1"/>
    </source>
</evidence>
<sequence>MISTLEEIIDPNSRVDIIGEHSNYLILKEKSKESKISKLVIKNIPSNCFAFTLDCADKVKGKSYSQLSSYLNDSNDKGINKSCDLVIMYFKEDMKLVEVDLIDLKSDKIKPQRCESQLNNSELFIRYLLDIIRFHYSIDLTPKVRKTIIFTGRPKKVPVYRGGEKYTKPLVYLPLTEKNGKAEVYYKKIASC</sequence>
<protein>
    <submittedName>
        <fullName evidence="2">Uncharacterized protein</fullName>
    </submittedName>
</protein>
<reference evidence="4" key="3">
    <citation type="journal article" date="2019" name="Int. J. Syst. Evol. Microbiol.">
        <title>The Global Catalogue of Microorganisms (GCM) 10K type strain sequencing project: providing services to taxonomists for standard genome sequencing and annotation.</title>
        <authorList>
            <consortium name="The Broad Institute Genomics Platform"/>
            <consortium name="The Broad Institute Genome Sequencing Center for Infectious Disease"/>
            <person name="Wu L."/>
            <person name="Ma J."/>
        </authorList>
    </citation>
    <scope>NUCLEOTIDE SEQUENCE [LARGE SCALE GENOMIC DNA]</scope>
    <source>
        <strain evidence="4">NBRC 103191</strain>
    </source>
</reference>
<reference evidence="1" key="4">
    <citation type="submission" date="2023-01" db="EMBL/GenBank/DDBJ databases">
        <title>Draft genome sequence of Psychrobacter pacificensis strain NBRC 103191.</title>
        <authorList>
            <person name="Sun Q."/>
            <person name="Mori K."/>
        </authorList>
    </citation>
    <scope>NUCLEOTIDE SEQUENCE</scope>
    <source>
        <strain evidence="1">NBRC 103191</strain>
    </source>
</reference>
<reference evidence="1" key="1">
    <citation type="journal article" date="2014" name="Int. J. Syst. Evol. Microbiol.">
        <title>Complete genome of a new Firmicutes species belonging to the dominant human colonic microbiota ('Ruminococcus bicirculans') reveals two chromosomes and a selective capacity to utilize plant glucans.</title>
        <authorList>
            <consortium name="NISC Comparative Sequencing Program"/>
            <person name="Wegmann U."/>
            <person name="Louis P."/>
            <person name="Goesmann A."/>
            <person name="Henrissat B."/>
            <person name="Duncan S.H."/>
            <person name="Flint H.J."/>
        </authorList>
    </citation>
    <scope>NUCLEOTIDE SEQUENCE</scope>
    <source>
        <strain evidence="1">NBRC 103191</strain>
    </source>
</reference>